<accession>A0A2Z7AX93</accession>
<evidence type="ECO:0000256" key="1">
    <source>
        <dbReference type="SAM" id="MobiDB-lite"/>
    </source>
</evidence>
<feature type="region of interest" description="Disordered" evidence="1">
    <location>
        <begin position="543"/>
        <end position="581"/>
    </location>
</feature>
<organism evidence="2 3">
    <name type="scientific">Dorcoceras hygrometricum</name>
    <dbReference type="NCBI Taxonomy" id="472368"/>
    <lineage>
        <taxon>Eukaryota</taxon>
        <taxon>Viridiplantae</taxon>
        <taxon>Streptophyta</taxon>
        <taxon>Embryophyta</taxon>
        <taxon>Tracheophyta</taxon>
        <taxon>Spermatophyta</taxon>
        <taxon>Magnoliopsida</taxon>
        <taxon>eudicotyledons</taxon>
        <taxon>Gunneridae</taxon>
        <taxon>Pentapetalae</taxon>
        <taxon>asterids</taxon>
        <taxon>lamiids</taxon>
        <taxon>Lamiales</taxon>
        <taxon>Gesneriaceae</taxon>
        <taxon>Didymocarpoideae</taxon>
        <taxon>Trichosporeae</taxon>
        <taxon>Loxocarpinae</taxon>
        <taxon>Dorcoceras</taxon>
    </lineage>
</organism>
<evidence type="ECO:0000313" key="3">
    <source>
        <dbReference type="Proteomes" id="UP000250235"/>
    </source>
</evidence>
<sequence length="581" mass="64123">MASDFITNALQVNFNSVLGISDNDEMVNMFKAFESTGLRDFLGYLCYIERRPRGHLGRAKTFHPLKILSAKPVNTYVATNKTIDARGESDEPKVAKVAIVKKKSLSKRKSISTAGKETDEAQLEIVAEKAVSKKRLATAPVVKKKKTTGKAATVEKDQTLVVVAQEAIPIQVVESISAVPIERPHAKKCKATKRKLRLSTGFDDEIVEKKSAVETVVMKQKGTTSVDDLVESATGKEIDPEPVADVGQLPLDEESLSIDDLLQRIPGVADGDWFKENLPKIAITDKGKVPLVEPDTIKGHPAREMFHLICGDIEFLVQLREKVTDEVVAFFSSFSLRRLAVLKSLNDIAANEEQVLTWGETDSVQVALQNDIPLGTEKAVEQILLPTTAASAIDLSDQFAQLRASISQLSIKLMRTQSSIGNLQNHLLSRIDDLEKASANARTQQDQDLRGLFKNVRQEVRIQKTALSFEVHEFKKGVRAQSGIFTTDLADIRKEVRDLSKEYDDKLAAICNDLLEFRVETHEQYATLRENLAELMAFITRGHDDKKGEVGSSHGRGQPPPEDRSKPGFGDDGSSGSRSEP</sequence>
<reference evidence="2 3" key="1">
    <citation type="journal article" date="2015" name="Proc. Natl. Acad. Sci. U.S.A.">
        <title>The resurrection genome of Boea hygrometrica: A blueprint for survival of dehydration.</title>
        <authorList>
            <person name="Xiao L."/>
            <person name="Yang G."/>
            <person name="Zhang L."/>
            <person name="Yang X."/>
            <person name="Zhao S."/>
            <person name="Ji Z."/>
            <person name="Zhou Q."/>
            <person name="Hu M."/>
            <person name="Wang Y."/>
            <person name="Chen M."/>
            <person name="Xu Y."/>
            <person name="Jin H."/>
            <person name="Xiao X."/>
            <person name="Hu G."/>
            <person name="Bao F."/>
            <person name="Hu Y."/>
            <person name="Wan P."/>
            <person name="Li L."/>
            <person name="Deng X."/>
            <person name="Kuang T."/>
            <person name="Xiang C."/>
            <person name="Zhu J.K."/>
            <person name="Oliver M.J."/>
            <person name="He Y."/>
        </authorList>
    </citation>
    <scope>NUCLEOTIDE SEQUENCE [LARGE SCALE GENOMIC DNA]</scope>
    <source>
        <strain evidence="3">cv. XS01</strain>
    </source>
</reference>
<feature type="compositionally biased region" description="Low complexity" evidence="1">
    <location>
        <begin position="572"/>
        <end position="581"/>
    </location>
</feature>
<dbReference type="EMBL" id="KV011227">
    <property type="protein sequence ID" value="KZV26475.1"/>
    <property type="molecule type" value="Genomic_DNA"/>
</dbReference>
<proteinExistence type="predicted"/>
<gene>
    <name evidence="2" type="ORF">F511_36628</name>
</gene>
<name>A0A2Z7AX93_9LAMI</name>
<dbReference type="AlphaFoldDB" id="A0A2Z7AX93"/>
<evidence type="ECO:0000313" key="2">
    <source>
        <dbReference type="EMBL" id="KZV26475.1"/>
    </source>
</evidence>
<keyword evidence="3" id="KW-1185">Reference proteome</keyword>
<dbReference type="Proteomes" id="UP000250235">
    <property type="component" value="Unassembled WGS sequence"/>
</dbReference>
<protein>
    <submittedName>
        <fullName evidence="2">Uncharacterized protein</fullName>
    </submittedName>
</protein>